<comment type="subcellular location">
    <subcellularLocation>
        <location evidence="1">Membrane</location>
        <topology evidence="1">Multi-pass membrane protein</topology>
    </subcellularLocation>
</comment>
<dbReference type="Pfam" id="PF00335">
    <property type="entry name" value="Tetraspanin"/>
    <property type="match status" value="1"/>
</dbReference>
<evidence type="ECO:0000313" key="8">
    <source>
        <dbReference type="Proteomes" id="UP001497623"/>
    </source>
</evidence>
<dbReference type="AlphaFoldDB" id="A0AAV2RAR2"/>
<gene>
    <name evidence="7" type="ORF">MNOR_LOCUS22940</name>
</gene>
<feature type="transmembrane region" description="Helical" evidence="6">
    <location>
        <begin position="286"/>
        <end position="308"/>
    </location>
</feature>
<protein>
    <recommendedName>
        <fullName evidence="9">Tetraspanin</fullName>
    </recommendedName>
</protein>
<dbReference type="PANTHER" id="PTHR19282:SF431">
    <property type="entry name" value="TETRASPANIN 26A, ISOFORM B-RELATED"/>
    <property type="match status" value="1"/>
</dbReference>
<dbReference type="EMBL" id="CAXKWB010019721">
    <property type="protein sequence ID" value="CAL4122218.1"/>
    <property type="molecule type" value="Genomic_DNA"/>
</dbReference>
<evidence type="ECO:0008006" key="9">
    <source>
        <dbReference type="Google" id="ProtNLM"/>
    </source>
</evidence>
<evidence type="ECO:0000256" key="4">
    <source>
        <dbReference type="ARBA" id="ARBA00023136"/>
    </source>
</evidence>
<evidence type="ECO:0000256" key="5">
    <source>
        <dbReference type="SAM" id="MobiDB-lite"/>
    </source>
</evidence>
<evidence type="ECO:0000256" key="6">
    <source>
        <dbReference type="SAM" id="Phobius"/>
    </source>
</evidence>
<evidence type="ECO:0000256" key="2">
    <source>
        <dbReference type="ARBA" id="ARBA00022692"/>
    </source>
</evidence>
<evidence type="ECO:0000256" key="1">
    <source>
        <dbReference type="ARBA" id="ARBA00004141"/>
    </source>
</evidence>
<dbReference type="InterPro" id="IPR018499">
    <property type="entry name" value="Tetraspanin/Peripherin"/>
</dbReference>
<feature type="transmembrane region" description="Helical" evidence="6">
    <location>
        <begin position="6"/>
        <end position="28"/>
    </location>
</feature>
<evidence type="ECO:0000313" key="7">
    <source>
        <dbReference type="EMBL" id="CAL4122218.1"/>
    </source>
</evidence>
<sequence>MMKESIVTAILLTSNVVLWISGLVVLAIGSHLMADNSAYFYSHVLLGHHPPHEYHPENTAWGNSVPLGTPTNYNSVSKPDIYSYNDDSSRRDKRELQHLPDLEQDNEGIIRTSQLWAGGSLTVVGGMVLLAGLSGCFAILHNDKHLIKITGSIMCAAALCELIVGSWCLLGHDLPAYDSQIHHNVTQRLKEMYGLSSQLQFTHVLDSLQQQLSCCGFWGRSDYIGSGWQRANSFLSIPYSCCILDNEVSLRVPLDTKGCTQGLPSAGFTKGCLVPLQGWMQWESTISGGVLISMALLKISLSLTSIVLSRKLPDPPTYPERTLATALF</sequence>
<dbReference type="PANTHER" id="PTHR19282">
    <property type="entry name" value="TETRASPANIN"/>
    <property type="match status" value="1"/>
</dbReference>
<keyword evidence="8" id="KW-1185">Reference proteome</keyword>
<feature type="region of interest" description="Disordered" evidence="5">
    <location>
        <begin position="72"/>
        <end position="91"/>
    </location>
</feature>
<name>A0AAV2RAR2_MEGNR</name>
<keyword evidence="2 6" id="KW-0812">Transmembrane</keyword>
<dbReference type="GO" id="GO:0005886">
    <property type="term" value="C:plasma membrane"/>
    <property type="evidence" value="ECO:0007669"/>
    <property type="project" value="TreeGrafter"/>
</dbReference>
<dbReference type="Proteomes" id="UP001497623">
    <property type="component" value="Unassembled WGS sequence"/>
</dbReference>
<dbReference type="InterPro" id="IPR008952">
    <property type="entry name" value="Tetraspanin_EC2_sf"/>
</dbReference>
<organism evidence="7 8">
    <name type="scientific">Meganyctiphanes norvegica</name>
    <name type="common">Northern krill</name>
    <name type="synonym">Thysanopoda norvegica</name>
    <dbReference type="NCBI Taxonomy" id="48144"/>
    <lineage>
        <taxon>Eukaryota</taxon>
        <taxon>Metazoa</taxon>
        <taxon>Ecdysozoa</taxon>
        <taxon>Arthropoda</taxon>
        <taxon>Crustacea</taxon>
        <taxon>Multicrustacea</taxon>
        <taxon>Malacostraca</taxon>
        <taxon>Eumalacostraca</taxon>
        <taxon>Eucarida</taxon>
        <taxon>Euphausiacea</taxon>
        <taxon>Euphausiidae</taxon>
        <taxon>Meganyctiphanes</taxon>
    </lineage>
</organism>
<feature type="transmembrane region" description="Helical" evidence="6">
    <location>
        <begin position="115"/>
        <end position="140"/>
    </location>
</feature>
<proteinExistence type="predicted"/>
<reference evidence="7 8" key="1">
    <citation type="submission" date="2024-05" db="EMBL/GenBank/DDBJ databases">
        <authorList>
            <person name="Wallberg A."/>
        </authorList>
    </citation>
    <scope>NUCLEOTIDE SEQUENCE [LARGE SCALE GENOMIC DNA]</scope>
</reference>
<accession>A0AAV2RAR2</accession>
<keyword evidence="4 6" id="KW-0472">Membrane</keyword>
<evidence type="ECO:0000256" key="3">
    <source>
        <dbReference type="ARBA" id="ARBA00022989"/>
    </source>
</evidence>
<keyword evidence="3 6" id="KW-1133">Transmembrane helix</keyword>
<dbReference type="Gene3D" id="1.10.1450.10">
    <property type="entry name" value="Tetraspanin"/>
    <property type="match status" value="1"/>
</dbReference>
<comment type="caution">
    <text evidence="7">The sequence shown here is derived from an EMBL/GenBank/DDBJ whole genome shotgun (WGS) entry which is preliminary data.</text>
</comment>
<dbReference type="SUPFAM" id="SSF48652">
    <property type="entry name" value="Tetraspanin"/>
    <property type="match status" value="1"/>
</dbReference>